<evidence type="ECO:0000256" key="1">
    <source>
        <dbReference type="SAM" id="SignalP"/>
    </source>
</evidence>
<dbReference type="EMBL" id="JBHSFZ010000011">
    <property type="protein sequence ID" value="MFC4594045.1"/>
    <property type="molecule type" value="Genomic_DNA"/>
</dbReference>
<evidence type="ECO:0000313" key="3">
    <source>
        <dbReference type="Proteomes" id="UP001595957"/>
    </source>
</evidence>
<dbReference type="RefSeq" id="WP_066525664.1">
    <property type="nucleotide sequence ID" value="NZ_JBHSFZ010000011.1"/>
</dbReference>
<gene>
    <name evidence="2" type="ORF">ACFO3E_07555</name>
</gene>
<comment type="caution">
    <text evidence="2">The sequence shown here is derived from an EMBL/GenBank/DDBJ whole genome shotgun (WGS) entry which is preliminary data.</text>
</comment>
<name>A0ABV9EWQ2_9SPHN</name>
<organism evidence="2 3">
    <name type="scientific">Sphingobium tyrosinilyticum</name>
    <dbReference type="NCBI Taxonomy" id="2715436"/>
    <lineage>
        <taxon>Bacteria</taxon>
        <taxon>Pseudomonadati</taxon>
        <taxon>Pseudomonadota</taxon>
        <taxon>Alphaproteobacteria</taxon>
        <taxon>Sphingomonadales</taxon>
        <taxon>Sphingomonadaceae</taxon>
        <taxon>Sphingobium</taxon>
    </lineage>
</organism>
<reference evidence="3" key="1">
    <citation type="journal article" date="2019" name="Int. J. Syst. Evol. Microbiol.">
        <title>The Global Catalogue of Microorganisms (GCM) 10K type strain sequencing project: providing services to taxonomists for standard genome sequencing and annotation.</title>
        <authorList>
            <consortium name="The Broad Institute Genomics Platform"/>
            <consortium name="The Broad Institute Genome Sequencing Center for Infectious Disease"/>
            <person name="Wu L."/>
            <person name="Ma J."/>
        </authorList>
    </citation>
    <scope>NUCLEOTIDE SEQUENCE [LARGE SCALE GENOMIC DNA]</scope>
    <source>
        <strain evidence="3">NBRC 103632</strain>
    </source>
</reference>
<evidence type="ECO:0000313" key="2">
    <source>
        <dbReference type="EMBL" id="MFC4594045.1"/>
    </source>
</evidence>
<protein>
    <submittedName>
        <fullName evidence="2">Uncharacterized protein</fullName>
    </submittedName>
</protein>
<proteinExistence type="predicted"/>
<accession>A0ABV9EWQ2</accession>
<feature type="chain" id="PRO_5045573938" evidence="1">
    <location>
        <begin position="21"/>
        <end position="123"/>
    </location>
</feature>
<dbReference type="Proteomes" id="UP001595957">
    <property type="component" value="Unassembled WGS sequence"/>
</dbReference>
<keyword evidence="1" id="KW-0732">Signal</keyword>
<keyword evidence="3" id="KW-1185">Reference proteome</keyword>
<feature type="signal peptide" evidence="1">
    <location>
        <begin position="1"/>
        <end position="20"/>
    </location>
</feature>
<sequence>MNMVRLTLGAALALPLAACGGSVVPPAPISRPPAGPPASAFMRSGPLMGMDARHLVQQFGTPRLDIRESMMRKLQFANGRCVLDAYLYAPAQGREPVVTHVDARTPAGMDIDPAACATALQAK</sequence>